<evidence type="ECO:0000256" key="4">
    <source>
        <dbReference type="ARBA" id="ARBA00022723"/>
    </source>
</evidence>
<dbReference type="GO" id="GO:0007165">
    <property type="term" value="P:signal transduction"/>
    <property type="evidence" value="ECO:0007669"/>
    <property type="project" value="TreeGrafter"/>
</dbReference>
<dbReference type="FunFam" id="3.30.540.10:FF:000003">
    <property type="entry name" value="Inositol-1-monophosphatase"/>
    <property type="match status" value="1"/>
</dbReference>
<organism evidence="8 9">
    <name type="scientific">Lederbergia galactosidilytica</name>
    <dbReference type="NCBI Taxonomy" id="217031"/>
    <lineage>
        <taxon>Bacteria</taxon>
        <taxon>Bacillati</taxon>
        <taxon>Bacillota</taxon>
        <taxon>Bacilli</taxon>
        <taxon>Bacillales</taxon>
        <taxon>Bacillaceae</taxon>
        <taxon>Lederbergia</taxon>
    </lineage>
</organism>
<comment type="caution">
    <text evidence="8">The sequence shown here is derived from an EMBL/GenBank/DDBJ whole genome shotgun (WGS) entry which is preliminary data.</text>
</comment>
<evidence type="ECO:0000256" key="6">
    <source>
        <dbReference type="ARBA" id="ARBA00022842"/>
    </source>
</evidence>
<dbReference type="GO" id="GO:0008934">
    <property type="term" value="F:inositol monophosphate 1-phosphatase activity"/>
    <property type="evidence" value="ECO:0007669"/>
    <property type="project" value="TreeGrafter"/>
</dbReference>
<keyword evidence="5" id="KW-0378">Hydrolase</keyword>
<comment type="cofactor">
    <cofactor evidence="2 7">
        <name>Mg(2+)</name>
        <dbReference type="ChEBI" id="CHEBI:18420"/>
    </cofactor>
</comment>
<dbReference type="PROSITE" id="PS00629">
    <property type="entry name" value="IMP_1"/>
    <property type="match status" value="1"/>
</dbReference>
<sequence length="258" mass="28817">MWTEVDKTVKQWLKETRVSILEALEHTLNIDTKSNANDLVTNVDKETEQFFVSRIKEHYPQHKIVGEEGFGDEVHELEGIVWIIDPIDGTMNFVHQKRNFFISIGILEDGIGKLGYLYDVILDELYCASKGEGAFLNDKVLPPLQQGNIEEAIIGFNPASIHSEDAASTFIPLLKDVRGARSYGSAAMEFAYVATGRMDAYISKGLSPWDFAGGKIIVEELGGIVTDLRGNPVNLLERSSILVARPGLHKKLCRYFQS</sequence>
<gene>
    <name evidence="8" type="ORF">ABB05_07065</name>
</gene>
<reference evidence="8 9" key="1">
    <citation type="submission" date="2015-05" db="EMBL/GenBank/DDBJ databases">
        <title>Comparison of genome.</title>
        <authorList>
            <person name="Zheng Z."/>
            <person name="Sun M."/>
        </authorList>
    </citation>
    <scope>NUCLEOTIDE SEQUENCE [LARGE SCALE GENOMIC DNA]</scope>
    <source>
        <strain evidence="8 9">G25-74</strain>
    </source>
</reference>
<dbReference type="GO" id="GO:0006020">
    <property type="term" value="P:inositol metabolic process"/>
    <property type="evidence" value="ECO:0007669"/>
    <property type="project" value="TreeGrafter"/>
</dbReference>
<dbReference type="GO" id="GO:0046854">
    <property type="term" value="P:phosphatidylinositol phosphate biosynthetic process"/>
    <property type="evidence" value="ECO:0007669"/>
    <property type="project" value="InterPro"/>
</dbReference>
<feature type="binding site" evidence="7">
    <location>
        <position position="87"/>
    </location>
    <ligand>
        <name>Mg(2+)</name>
        <dbReference type="ChEBI" id="CHEBI:18420"/>
        <label>1</label>
        <note>catalytic</note>
    </ligand>
</feature>
<dbReference type="Gene3D" id="3.30.540.10">
    <property type="entry name" value="Fructose-1,6-Bisphosphatase, subunit A, domain 1"/>
    <property type="match status" value="1"/>
</dbReference>
<evidence type="ECO:0000313" key="9">
    <source>
        <dbReference type="Proteomes" id="UP000077881"/>
    </source>
</evidence>
<evidence type="ECO:0000256" key="1">
    <source>
        <dbReference type="ARBA" id="ARBA00001033"/>
    </source>
</evidence>
<evidence type="ECO:0000256" key="2">
    <source>
        <dbReference type="ARBA" id="ARBA00001946"/>
    </source>
</evidence>
<dbReference type="GO" id="GO:0046872">
    <property type="term" value="F:metal ion binding"/>
    <property type="evidence" value="ECO:0007669"/>
    <property type="project" value="UniProtKB-KW"/>
</dbReference>
<dbReference type="STRING" id="217031.ABB05_07065"/>
<evidence type="ECO:0000256" key="7">
    <source>
        <dbReference type="PIRSR" id="PIRSR600760-2"/>
    </source>
</evidence>
<evidence type="ECO:0000313" key="8">
    <source>
        <dbReference type="EMBL" id="OAK73002.1"/>
    </source>
</evidence>
<proteinExistence type="predicted"/>
<dbReference type="InterPro" id="IPR020583">
    <property type="entry name" value="Inositol_monoP_metal-BS"/>
</dbReference>
<keyword evidence="4 7" id="KW-0479">Metal-binding</keyword>
<feature type="binding site" evidence="7">
    <location>
        <position position="210"/>
    </location>
    <ligand>
        <name>Mg(2+)</name>
        <dbReference type="ChEBI" id="CHEBI:18420"/>
        <label>1</label>
        <note>catalytic</note>
    </ligand>
</feature>
<dbReference type="Gene3D" id="3.40.190.80">
    <property type="match status" value="1"/>
</dbReference>
<accession>A0A177ZYS1</accession>
<dbReference type="PROSITE" id="PS00630">
    <property type="entry name" value="IMP_2"/>
    <property type="match status" value="1"/>
</dbReference>
<keyword evidence="6 7" id="KW-0460">Magnesium</keyword>
<dbReference type="OrthoDB" id="9772456at2"/>
<dbReference type="SUPFAM" id="SSF56655">
    <property type="entry name" value="Carbohydrate phosphatase"/>
    <property type="match status" value="1"/>
</dbReference>
<dbReference type="PANTHER" id="PTHR20854">
    <property type="entry name" value="INOSITOL MONOPHOSPHATASE"/>
    <property type="match status" value="1"/>
</dbReference>
<protein>
    <recommendedName>
        <fullName evidence="3">inositol-phosphate phosphatase</fullName>
        <ecNumber evidence="3">3.1.3.25</ecNumber>
    </recommendedName>
</protein>
<dbReference type="EMBL" id="LDJR01000032">
    <property type="protein sequence ID" value="OAK73002.1"/>
    <property type="molecule type" value="Genomic_DNA"/>
</dbReference>
<feature type="binding site" evidence="7">
    <location>
        <position position="85"/>
    </location>
    <ligand>
        <name>Mg(2+)</name>
        <dbReference type="ChEBI" id="CHEBI:18420"/>
        <label>1</label>
        <note>catalytic</note>
    </ligand>
</feature>
<feature type="binding site" evidence="7">
    <location>
        <position position="88"/>
    </location>
    <ligand>
        <name>Mg(2+)</name>
        <dbReference type="ChEBI" id="CHEBI:18420"/>
        <label>1</label>
        <note>catalytic</note>
    </ligand>
</feature>
<dbReference type="PATRIC" id="fig|217031.6.peg.1536"/>
<dbReference type="Proteomes" id="UP000077881">
    <property type="component" value="Unassembled WGS sequence"/>
</dbReference>
<feature type="binding site" evidence="7">
    <location>
        <position position="67"/>
    </location>
    <ligand>
        <name>Mg(2+)</name>
        <dbReference type="ChEBI" id="CHEBI:18420"/>
        <label>1</label>
        <note>catalytic</note>
    </ligand>
</feature>
<evidence type="ECO:0000256" key="3">
    <source>
        <dbReference type="ARBA" id="ARBA00013106"/>
    </source>
</evidence>
<dbReference type="EC" id="3.1.3.25" evidence="3"/>
<evidence type="ECO:0000256" key="5">
    <source>
        <dbReference type="ARBA" id="ARBA00022801"/>
    </source>
</evidence>
<name>A0A177ZYS1_9BACI</name>
<dbReference type="PANTHER" id="PTHR20854:SF4">
    <property type="entry name" value="INOSITOL-1-MONOPHOSPHATASE-RELATED"/>
    <property type="match status" value="1"/>
</dbReference>
<dbReference type="InterPro" id="IPR000760">
    <property type="entry name" value="Inositol_monophosphatase-like"/>
</dbReference>
<dbReference type="InterPro" id="IPR020550">
    <property type="entry name" value="Inositol_monophosphatase_CS"/>
</dbReference>
<dbReference type="PRINTS" id="PR00377">
    <property type="entry name" value="IMPHPHTASES"/>
</dbReference>
<dbReference type="Pfam" id="PF00459">
    <property type="entry name" value="Inositol_P"/>
    <property type="match status" value="1"/>
</dbReference>
<keyword evidence="9" id="KW-1185">Reference proteome</keyword>
<comment type="catalytic activity">
    <reaction evidence="1">
        <text>a myo-inositol phosphate + H2O = myo-inositol + phosphate</text>
        <dbReference type="Rhea" id="RHEA:24056"/>
        <dbReference type="ChEBI" id="CHEBI:15377"/>
        <dbReference type="ChEBI" id="CHEBI:17268"/>
        <dbReference type="ChEBI" id="CHEBI:43474"/>
        <dbReference type="ChEBI" id="CHEBI:84139"/>
        <dbReference type="EC" id="3.1.3.25"/>
    </reaction>
</comment>
<dbReference type="AlphaFoldDB" id="A0A177ZYS1"/>
<dbReference type="CDD" id="cd01637">
    <property type="entry name" value="IMPase_like"/>
    <property type="match status" value="1"/>
</dbReference>